<feature type="compositionally biased region" description="Polar residues" evidence="12">
    <location>
        <begin position="278"/>
        <end position="297"/>
    </location>
</feature>
<evidence type="ECO:0000256" key="8">
    <source>
        <dbReference type="ARBA" id="ARBA00023017"/>
    </source>
</evidence>
<keyword evidence="8 11" id="KW-0243">Dynein</keyword>
<accession>A0A922S3U2</accession>
<feature type="compositionally biased region" description="Polar residues" evidence="12">
    <location>
        <begin position="547"/>
        <end position="558"/>
    </location>
</feature>
<keyword evidence="10 11" id="KW-0206">Cytoskeleton</keyword>
<feature type="compositionally biased region" description="Polar residues" evidence="12">
    <location>
        <begin position="244"/>
        <end position="258"/>
    </location>
</feature>
<evidence type="ECO:0000256" key="3">
    <source>
        <dbReference type="ARBA" id="ARBA00022448"/>
    </source>
</evidence>
<name>A0A922S3U2_SCHHA</name>
<feature type="region of interest" description="Disordered" evidence="12">
    <location>
        <begin position="501"/>
        <end position="586"/>
    </location>
</feature>
<dbReference type="SUPFAM" id="SSF52540">
    <property type="entry name" value="P-loop containing nucleoside triphosphate hydrolases"/>
    <property type="match status" value="1"/>
</dbReference>
<keyword evidence="4 11" id="KW-0963">Cytoplasm</keyword>
<feature type="region of interest" description="Disordered" evidence="12">
    <location>
        <begin position="278"/>
        <end position="320"/>
    </location>
</feature>
<evidence type="ECO:0000256" key="11">
    <source>
        <dbReference type="RuleBase" id="RU366047"/>
    </source>
</evidence>
<dbReference type="KEGG" id="shx:MS3_00004263"/>
<keyword evidence="7 11" id="KW-0067">ATP-binding</keyword>
<organism evidence="13 14">
    <name type="scientific">Schistosoma haematobium</name>
    <name type="common">Blood fluke</name>
    <dbReference type="NCBI Taxonomy" id="6185"/>
    <lineage>
        <taxon>Eukaryota</taxon>
        <taxon>Metazoa</taxon>
        <taxon>Spiralia</taxon>
        <taxon>Lophotrochozoa</taxon>
        <taxon>Platyhelminthes</taxon>
        <taxon>Trematoda</taxon>
        <taxon>Digenea</taxon>
        <taxon>Strigeidida</taxon>
        <taxon>Schistosomatoidea</taxon>
        <taxon>Schistosomatidae</taxon>
        <taxon>Schistosoma</taxon>
    </lineage>
</organism>
<dbReference type="RefSeq" id="XP_051072319.1">
    <property type="nucleotide sequence ID" value="XM_051212166.1"/>
</dbReference>
<comment type="subcellular location">
    <subcellularLocation>
        <location evidence="1 11">Cytoplasm</location>
        <location evidence="1 11">Cytoskeleton</location>
    </subcellularLocation>
</comment>
<feature type="compositionally biased region" description="Polar residues" evidence="12">
    <location>
        <begin position="306"/>
        <end position="319"/>
    </location>
</feature>
<comment type="function">
    <text evidence="11">Acts as one of several non-catalytic accessory components of the cytoplasmic dynein 1 complex that are thought to be involved in linking dynein to cargos and to adapter proteins that regulate dynein function. Cytoplasmic dynein 1 acts as a motor for the intracellular retrograde motility of vesicles and organelles along microtubules. May play a role in binding dynein to membranous organelles or chromosomes.</text>
</comment>
<dbReference type="GO" id="GO:0005868">
    <property type="term" value="C:cytoplasmic dynein complex"/>
    <property type="evidence" value="ECO:0007669"/>
    <property type="project" value="UniProtKB-UniRule"/>
</dbReference>
<reference evidence="13" key="2">
    <citation type="journal article" date="2019" name="Gigascience">
        <title>High-quality Schistosoma haematobium genome achieved by single-molecule and long-range sequencing.</title>
        <authorList>
            <person name="Stroehlein A.J."/>
            <person name="Korhonen P.K."/>
            <person name="Chong T.M."/>
            <person name="Lim Y.L."/>
            <person name="Chan K.G."/>
            <person name="Webster B."/>
            <person name="Rollinson D."/>
            <person name="Brindley P.J."/>
            <person name="Gasser R.B."/>
            <person name="Young N.D."/>
        </authorList>
    </citation>
    <scope>NUCLEOTIDE SEQUENCE</scope>
</reference>
<evidence type="ECO:0000256" key="7">
    <source>
        <dbReference type="ARBA" id="ARBA00022840"/>
    </source>
</evidence>
<feature type="region of interest" description="Disordered" evidence="12">
    <location>
        <begin position="236"/>
        <end position="258"/>
    </location>
</feature>
<dbReference type="GO" id="GO:0007018">
    <property type="term" value="P:microtubule-based movement"/>
    <property type="evidence" value="ECO:0007669"/>
    <property type="project" value="InterPro"/>
</dbReference>
<keyword evidence="9 11" id="KW-0505">Motor protein</keyword>
<dbReference type="GO" id="GO:0045504">
    <property type="term" value="F:dynein heavy chain binding"/>
    <property type="evidence" value="ECO:0007669"/>
    <property type="project" value="TreeGrafter"/>
</dbReference>
<dbReference type="GO" id="GO:0000226">
    <property type="term" value="P:microtubule cytoskeleton organization"/>
    <property type="evidence" value="ECO:0007669"/>
    <property type="project" value="TreeGrafter"/>
</dbReference>
<keyword evidence="3 11" id="KW-0813">Transport</keyword>
<feature type="compositionally biased region" description="Basic and acidic residues" evidence="12">
    <location>
        <begin position="355"/>
        <end position="365"/>
    </location>
</feature>
<evidence type="ECO:0000256" key="12">
    <source>
        <dbReference type="SAM" id="MobiDB-lite"/>
    </source>
</evidence>
<evidence type="ECO:0000256" key="6">
    <source>
        <dbReference type="ARBA" id="ARBA00022741"/>
    </source>
</evidence>
<evidence type="ECO:0000256" key="5">
    <source>
        <dbReference type="ARBA" id="ARBA00022701"/>
    </source>
</evidence>
<dbReference type="InterPro" id="IPR022780">
    <property type="entry name" value="Dynein_light_int_chain"/>
</dbReference>
<proteinExistence type="inferred from homology"/>
<sequence length="609" mass="68776">MYATSQETTPQLSFLNDNESFIEEMYEDNVLNNNLGVPLIVVVTKTDLMKIMIKENQYSEEHFDFIQMHIRRFCLSYGAALFYVSVKEDKNCDLLNRYIRHRIYGFPFSQSAYIVEGDCIFIPAGWDNHKKINILGENLTKINAQHPFSTVIPRPVPRKAIHKEPEIMAIDEQAFLLRLSTIKENENIDPNMLKEFLGSGGLPSNSKQPANSFKIGSGAKTMDDNSRLPISPTPIFRTKISPVGPTNNLTSTPSIQGTSDGVLADFFSNLLKKRPVVNNTTGETSTEPQLQRTSLSSDQKDKQQDNMDTSVKCSRNSTDQDGEKLFTIGITEKHTEYAKVETDFNDITKQNEYTETDHEKVKNESDETTNNASGKLEKDEPQQKQQYEITNGKKTKTMGENNGREESEKLVRYNENIQSKSENTNSELHETSNQDLQNQNKTPTELREKIGEVDSSQKFDAPLVACMNASKAHLDPMTDQPPVVELSQTSDNLTDHIDTEHLNNQLHTSPDNTNPTDLNDEINEVDSAPNSQSTIVPSHISPLLGHTSETSITTIRSDTMTEGRSDENHELPETSHQDLQNQNKTPTELREKLVKWIVHKNSTLLWSPV</sequence>
<reference evidence="13" key="1">
    <citation type="journal article" date="2012" name="Nat. Genet.">
        <title>Whole-genome sequence of Schistosoma haematobium.</title>
        <authorList>
            <person name="Young N.D."/>
            <person name="Jex A.R."/>
            <person name="Li B."/>
            <person name="Liu S."/>
            <person name="Yang L."/>
            <person name="Xiong Z."/>
            <person name="Li Y."/>
            <person name="Cantacessi C."/>
            <person name="Hall R.S."/>
            <person name="Xu X."/>
            <person name="Chen F."/>
            <person name="Wu X."/>
            <person name="Zerlotini A."/>
            <person name="Oliveira G."/>
            <person name="Hofmann A."/>
            <person name="Zhang G."/>
            <person name="Fang X."/>
            <person name="Kang Y."/>
            <person name="Campbell B.E."/>
            <person name="Loukas A."/>
            <person name="Ranganathan S."/>
            <person name="Rollinson D."/>
            <person name="Rinaldi G."/>
            <person name="Brindley P.J."/>
            <person name="Yang H."/>
            <person name="Wang J."/>
            <person name="Wang J."/>
            <person name="Gasser R.B."/>
        </authorList>
    </citation>
    <scope>NUCLEOTIDE SEQUENCE</scope>
</reference>
<dbReference type="Proteomes" id="UP000471633">
    <property type="component" value="Unassembled WGS sequence"/>
</dbReference>
<evidence type="ECO:0000256" key="9">
    <source>
        <dbReference type="ARBA" id="ARBA00023175"/>
    </source>
</evidence>
<comment type="similarity">
    <text evidence="2 11">Belongs to the dynein light intermediate chain family.</text>
</comment>
<dbReference type="PANTHER" id="PTHR12688">
    <property type="entry name" value="DYNEIN LIGHT INTERMEDIATE CHAIN"/>
    <property type="match status" value="1"/>
</dbReference>
<evidence type="ECO:0000256" key="4">
    <source>
        <dbReference type="ARBA" id="ARBA00022490"/>
    </source>
</evidence>
<dbReference type="CTD" id="24596784"/>
<dbReference type="AlphaFoldDB" id="A0A922S3U2"/>
<dbReference type="Pfam" id="PF05783">
    <property type="entry name" value="DLIC"/>
    <property type="match status" value="1"/>
</dbReference>
<dbReference type="GO" id="GO:0005524">
    <property type="term" value="F:ATP binding"/>
    <property type="evidence" value="ECO:0007669"/>
    <property type="project" value="UniProtKB-KW"/>
</dbReference>
<dbReference type="InterPro" id="IPR027417">
    <property type="entry name" value="P-loop_NTPase"/>
</dbReference>
<feature type="compositionally biased region" description="Polar residues" evidence="12">
    <location>
        <begin position="502"/>
        <end position="517"/>
    </location>
</feature>
<dbReference type="PANTHER" id="PTHR12688:SF0">
    <property type="entry name" value="DYNEIN LIGHT INTERMEDIATE CHAIN"/>
    <property type="match status" value="1"/>
</dbReference>
<dbReference type="EMBL" id="AMPZ03000002">
    <property type="protein sequence ID" value="KAH9592282.1"/>
    <property type="molecule type" value="Genomic_DNA"/>
</dbReference>
<evidence type="ECO:0000256" key="2">
    <source>
        <dbReference type="ARBA" id="ARBA00006831"/>
    </source>
</evidence>
<reference evidence="13" key="3">
    <citation type="submission" date="2021-06" db="EMBL/GenBank/DDBJ databases">
        <title>Chromosome-level genome assembly for S. haematobium.</title>
        <authorList>
            <person name="Stroehlein A.J."/>
        </authorList>
    </citation>
    <scope>NUCLEOTIDE SEQUENCE</scope>
</reference>
<evidence type="ECO:0000313" key="14">
    <source>
        <dbReference type="Proteomes" id="UP000471633"/>
    </source>
</evidence>
<evidence type="ECO:0000256" key="10">
    <source>
        <dbReference type="ARBA" id="ARBA00023212"/>
    </source>
</evidence>
<feature type="compositionally biased region" description="Basic and acidic residues" evidence="12">
    <location>
        <begin position="559"/>
        <end position="576"/>
    </location>
</feature>
<feature type="compositionally biased region" description="Polar residues" evidence="12">
    <location>
        <begin position="577"/>
        <end position="586"/>
    </location>
</feature>
<protein>
    <recommendedName>
        <fullName evidence="11">Dynein light intermediate chain</fullName>
    </recommendedName>
</protein>
<dbReference type="InterPro" id="IPR008467">
    <property type="entry name" value="Dynein1_light_intermed_chain"/>
</dbReference>
<dbReference type="GO" id="GO:0005874">
    <property type="term" value="C:microtubule"/>
    <property type="evidence" value="ECO:0007669"/>
    <property type="project" value="UniProtKB-KW"/>
</dbReference>
<feature type="region of interest" description="Disordered" evidence="12">
    <location>
        <begin position="348"/>
        <end position="444"/>
    </location>
</feature>
<feature type="compositionally biased region" description="Polar residues" evidence="12">
    <location>
        <begin position="415"/>
        <end position="426"/>
    </location>
</feature>
<evidence type="ECO:0000313" key="13">
    <source>
        <dbReference type="EMBL" id="KAH9592282.1"/>
    </source>
</evidence>
<evidence type="ECO:0000256" key="1">
    <source>
        <dbReference type="ARBA" id="ARBA00004245"/>
    </source>
</evidence>
<dbReference type="GO" id="GO:0005813">
    <property type="term" value="C:centrosome"/>
    <property type="evidence" value="ECO:0007669"/>
    <property type="project" value="TreeGrafter"/>
</dbReference>
<keyword evidence="5 11" id="KW-0493">Microtubule</keyword>
<comment type="caution">
    <text evidence="13">The sequence shown here is derived from an EMBL/GenBank/DDBJ whole genome shotgun (WGS) entry which is preliminary data.</text>
</comment>
<dbReference type="GeneID" id="24596784"/>
<feature type="compositionally biased region" description="Basic and acidic residues" evidence="12">
    <location>
        <begin position="402"/>
        <end position="412"/>
    </location>
</feature>
<reference evidence="13" key="4">
    <citation type="journal article" date="2022" name="PLoS Pathog.">
        <title>Chromosome-level genome of Schistosoma haematobium underpins genome-wide explorations of molecular variation.</title>
        <authorList>
            <person name="Stroehlein A.J."/>
            <person name="Korhonen P.K."/>
            <person name="Lee V.V."/>
            <person name="Ralph S.A."/>
            <person name="Mentink-Kane M."/>
            <person name="You H."/>
            <person name="McManus D.P."/>
            <person name="Tchuente L.T."/>
            <person name="Stothard J.R."/>
            <person name="Kaur P."/>
            <person name="Dudchenko O."/>
            <person name="Aiden E.L."/>
            <person name="Yang B."/>
            <person name="Yang H."/>
            <person name="Emery A.M."/>
            <person name="Webster B.L."/>
            <person name="Brindley P.J."/>
            <person name="Rollinson D."/>
            <person name="Chang B.C.H."/>
            <person name="Gasser R.B."/>
            <person name="Young N.D."/>
        </authorList>
    </citation>
    <scope>NUCLEOTIDE SEQUENCE</scope>
</reference>
<feature type="compositionally biased region" description="Polar residues" evidence="12">
    <location>
        <begin position="433"/>
        <end position="443"/>
    </location>
</feature>
<keyword evidence="6 11" id="KW-0547">Nucleotide-binding</keyword>
<keyword evidence="14" id="KW-1185">Reference proteome</keyword>
<comment type="subunit">
    <text evidence="11">Homodimer. The cytoplasmic dynein 1 complex consists of two catalytic heavy chains (HCs) and a number of non-catalytic subunits presented by intermediate chains (ICs).</text>
</comment>
<gene>
    <name evidence="13" type="primary">DYNC1LI2_1</name>
    <name evidence="13" type="ORF">MS3_00004263</name>
</gene>